<gene>
    <name evidence="2" type="ORF">LTR84_007849</name>
</gene>
<evidence type="ECO:0000313" key="2">
    <source>
        <dbReference type="EMBL" id="KAK5061307.1"/>
    </source>
</evidence>
<protein>
    <submittedName>
        <fullName evidence="2">Uncharacterized protein</fullName>
    </submittedName>
</protein>
<organism evidence="2 3">
    <name type="scientific">Exophiala bonariae</name>
    <dbReference type="NCBI Taxonomy" id="1690606"/>
    <lineage>
        <taxon>Eukaryota</taxon>
        <taxon>Fungi</taxon>
        <taxon>Dikarya</taxon>
        <taxon>Ascomycota</taxon>
        <taxon>Pezizomycotina</taxon>
        <taxon>Eurotiomycetes</taxon>
        <taxon>Chaetothyriomycetidae</taxon>
        <taxon>Chaetothyriales</taxon>
        <taxon>Herpotrichiellaceae</taxon>
        <taxon>Exophiala</taxon>
    </lineage>
</organism>
<feature type="compositionally biased region" description="Basic and acidic residues" evidence="1">
    <location>
        <begin position="149"/>
        <end position="163"/>
    </location>
</feature>
<name>A0AAV9NNN8_9EURO</name>
<feature type="region of interest" description="Disordered" evidence="1">
    <location>
        <begin position="259"/>
        <end position="283"/>
    </location>
</feature>
<accession>A0AAV9NNN8</accession>
<feature type="region of interest" description="Disordered" evidence="1">
    <location>
        <begin position="149"/>
        <end position="182"/>
    </location>
</feature>
<evidence type="ECO:0000313" key="3">
    <source>
        <dbReference type="Proteomes" id="UP001358417"/>
    </source>
</evidence>
<feature type="compositionally biased region" description="Polar residues" evidence="1">
    <location>
        <begin position="263"/>
        <end position="273"/>
    </location>
</feature>
<comment type="caution">
    <text evidence="2">The sequence shown here is derived from an EMBL/GenBank/DDBJ whole genome shotgun (WGS) entry which is preliminary data.</text>
</comment>
<proteinExistence type="predicted"/>
<dbReference type="EMBL" id="JAVRRD010000003">
    <property type="protein sequence ID" value="KAK5061307.1"/>
    <property type="molecule type" value="Genomic_DNA"/>
</dbReference>
<feature type="compositionally biased region" description="Low complexity" evidence="1">
    <location>
        <begin position="166"/>
        <end position="182"/>
    </location>
</feature>
<dbReference type="GeneID" id="89976014"/>
<keyword evidence="3" id="KW-1185">Reference proteome</keyword>
<dbReference type="AlphaFoldDB" id="A0AAV9NNN8"/>
<feature type="compositionally biased region" description="Basic and acidic residues" evidence="1">
    <location>
        <begin position="333"/>
        <end position="348"/>
    </location>
</feature>
<dbReference type="Proteomes" id="UP001358417">
    <property type="component" value="Unassembled WGS sequence"/>
</dbReference>
<dbReference type="RefSeq" id="XP_064710404.1">
    <property type="nucleotide sequence ID" value="XM_064851401.1"/>
</dbReference>
<reference evidence="2 3" key="1">
    <citation type="submission" date="2023-08" db="EMBL/GenBank/DDBJ databases">
        <title>Black Yeasts Isolated from many extreme environments.</title>
        <authorList>
            <person name="Coleine C."/>
            <person name="Stajich J.E."/>
            <person name="Selbmann L."/>
        </authorList>
    </citation>
    <scope>NUCLEOTIDE SEQUENCE [LARGE SCALE GENOMIC DNA]</scope>
    <source>
        <strain evidence="2 3">CCFEE 5792</strain>
    </source>
</reference>
<sequence length="348" mass="38177">MERYKTHSRLCAKAAPFIPRAPLAVEVNSMPVAISRAVPFGHYYQPSHSHVGYPSQELEQGHPNNALEQAYIPPGPTNDDFEAVLPQGDRPNPVNRLLQLRHIVGQGHAPPEAYEPGHYISSSLNPTALETNPHCPPEQYLLSQINREAEHNDPMGGPRRDCSHASGSDSDISSSGGPSTVTVVPANHNYAITTLEDLVRESESERDIMINNLNANDINAQYNRPSKPGDLIPTAIYSPGGTLLGLVYYPTYRDFRSEYERQGQPQQKNQQARGNRKSSHVRTGPLVMATYTGAFGWRANPRRSYAATKFGAVGEWLLPQAGDQEGALETAAADEHDLNGVEDQNGKI</sequence>
<feature type="region of interest" description="Disordered" evidence="1">
    <location>
        <begin position="325"/>
        <end position="348"/>
    </location>
</feature>
<evidence type="ECO:0000256" key="1">
    <source>
        <dbReference type="SAM" id="MobiDB-lite"/>
    </source>
</evidence>